<gene>
    <name evidence="4" type="ORF">Scep_021989</name>
</gene>
<evidence type="ECO:0000313" key="5">
    <source>
        <dbReference type="Proteomes" id="UP001419268"/>
    </source>
</evidence>
<dbReference type="GO" id="GO:0008270">
    <property type="term" value="F:zinc ion binding"/>
    <property type="evidence" value="ECO:0007669"/>
    <property type="project" value="InterPro"/>
</dbReference>
<dbReference type="GO" id="GO:0031297">
    <property type="term" value="P:replication fork processing"/>
    <property type="evidence" value="ECO:0007669"/>
    <property type="project" value="TreeGrafter"/>
</dbReference>
<dbReference type="InterPro" id="IPR003615">
    <property type="entry name" value="HNH_nuc"/>
</dbReference>
<feature type="compositionally biased region" description="Polar residues" evidence="2">
    <location>
        <begin position="789"/>
        <end position="798"/>
    </location>
</feature>
<accession>A0AAP0F4H2</accession>
<dbReference type="Gene3D" id="1.10.30.50">
    <property type="match status" value="1"/>
</dbReference>
<dbReference type="InterPro" id="IPR049730">
    <property type="entry name" value="SNF2/RAD54-like_C"/>
</dbReference>
<name>A0AAP0F4H2_9MAGN</name>
<dbReference type="GO" id="GO:0006281">
    <property type="term" value="P:DNA repair"/>
    <property type="evidence" value="ECO:0007669"/>
    <property type="project" value="TreeGrafter"/>
</dbReference>
<comment type="caution">
    <text evidence="4">The sequence shown here is derived from an EMBL/GenBank/DDBJ whole genome shotgun (WGS) entry which is preliminary data.</text>
</comment>
<keyword evidence="5" id="KW-1185">Reference proteome</keyword>
<proteinExistence type="predicted"/>
<dbReference type="GO" id="GO:0004520">
    <property type="term" value="F:DNA endonuclease activity"/>
    <property type="evidence" value="ECO:0007669"/>
    <property type="project" value="TreeGrafter"/>
</dbReference>
<dbReference type="Proteomes" id="UP001419268">
    <property type="component" value="Unassembled WGS sequence"/>
</dbReference>
<dbReference type="InterPro" id="IPR001650">
    <property type="entry name" value="Helicase_C-like"/>
</dbReference>
<sequence length="798" mass="90199">MFQDFSRGIRLEELNVLLRQTVMIRRLKEHVLVELPPKRRQIVRLMLKKSDINFAISACQMVANNSTEREQAVEPVTNPCNVEDDDVVDGSSETCRDSLDSSCGSRTARQLSNQEVGMAKLSGFREWLSIQPIISESECTIDVEMHVAKMIIFAHHLKVLDGVQEFLCEKGIGFVRIDGNTLARDRQSAVQAFRSSAEIKAAIIGITAGGVGIDFSSAQHVVFVELPHTVSELLQAEDRAHRRGQANAVNIYIFCAKDTCDELHWQNLNKSLNRVSSVMNGKYYAVREIEVDNISDVERSFLEHGHRNAEGHLNKELNVVDFDSNHVSSSDGITCPDGISEVTISNRFSEAEATNFGCGATNHTMHPNTNLGEMQMSEMDGCSVKAEVLNFGFGDVKVVPNVPREIDPNSYVLEDSLRFEVSQYTGRIHLYTCVSGRDSRPRSLFENFHVEELKSSSCFSHNIRKTTQLVKENPRFRNVLLRFVTEWNDLRPIEQRKLLGKPLQLPLSLELYYLKESFSHGNGGLLKGGSKRRTTPLHEISHEAPENTVWKQISLFSGQGKEKQYMQNWTTDGDPLCKLCQTPCNGMLAKAPEYFEDLFCNLNCFEEYRTRTSRRFIREELFKIEHGVCRLCKLDCHKLVRSIKPLSVASRKSYIEQIAPKFTNYKKIFDKLIQQPIEGNAWHADHIVAVHQGGGECNLENIRTLCVACHSEVTAAQRTKKSLETRKAKKQLKVIMNELKDNRSEKIDSNMKGELHLETQKNTVEDELMVKVPGSAYSARGDKTASDVPPSSNVDIEK</sequence>
<dbReference type="PANTHER" id="PTHR45766">
    <property type="entry name" value="DNA ANNEALING HELICASE AND ENDONUCLEASE ZRANB3 FAMILY MEMBER"/>
    <property type="match status" value="1"/>
</dbReference>
<dbReference type="GO" id="GO:0003676">
    <property type="term" value="F:nucleic acid binding"/>
    <property type="evidence" value="ECO:0007669"/>
    <property type="project" value="InterPro"/>
</dbReference>
<evidence type="ECO:0000256" key="2">
    <source>
        <dbReference type="SAM" id="MobiDB-lite"/>
    </source>
</evidence>
<dbReference type="PANTHER" id="PTHR45766:SF5">
    <property type="entry name" value="SNF2 DOMAIN-CONTAINING PROTEIN _ HELICASE DOMAIN-CONTAINING PROTEIN _ HNH ENDONUCLEASE DOMAIN-CONTAINING PROTEIN"/>
    <property type="match status" value="1"/>
</dbReference>
<dbReference type="Pfam" id="PF01844">
    <property type="entry name" value="HNH"/>
    <property type="match status" value="1"/>
</dbReference>
<dbReference type="EMBL" id="JBBNAG010000009">
    <property type="protein sequence ID" value="KAK9105145.1"/>
    <property type="molecule type" value="Genomic_DNA"/>
</dbReference>
<dbReference type="GO" id="GO:0016787">
    <property type="term" value="F:hydrolase activity"/>
    <property type="evidence" value="ECO:0007669"/>
    <property type="project" value="UniProtKB-KW"/>
</dbReference>
<dbReference type="GO" id="GO:0043596">
    <property type="term" value="C:nuclear replication fork"/>
    <property type="evidence" value="ECO:0007669"/>
    <property type="project" value="TreeGrafter"/>
</dbReference>
<dbReference type="CDD" id="cd00085">
    <property type="entry name" value="HNHc"/>
    <property type="match status" value="1"/>
</dbReference>
<dbReference type="PROSITE" id="PS51194">
    <property type="entry name" value="HELICASE_CTER"/>
    <property type="match status" value="1"/>
</dbReference>
<evidence type="ECO:0000259" key="3">
    <source>
        <dbReference type="PROSITE" id="PS51194"/>
    </source>
</evidence>
<dbReference type="SMART" id="SM00490">
    <property type="entry name" value="HELICc"/>
    <property type="match status" value="1"/>
</dbReference>
<dbReference type="Gene3D" id="3.40.50.300">
    <property type="entry name" value="P-loop containing nucleotide triphosphate hydrolases"/>
    <property type="match status" value="1"/>
</dbReference>
<evidence type="ECO:0000313" key="4">
    <source>
        <dbReference type="EMBL" id="KAK9105145.1"/>
    </source>
</evidence>
<dbReference type="CDD" id="cd18793">
    <property type="entry name" value="SF2_C_SNF"/>
    <property type="match status" value="1"/>
</dbReference>
<feature type="domain" description="Helicase C-terminal" evidence="3">
    <location>
        <begin position="142"/>
        <end position="295"/>
    </location>
</feature>
<dbReference type="InterPro" id="IPR002711">
    <property type="entry name" value="HNH"/>
</dbReference>
<feature type="region of interest" description="Disordered" evidence="2">
    <location>
        <begin position="774"/>
        <end position="798"/>
    </location>
</feature>
<dbReference type="Pfam" id="PF00271">
    <property type="entry name" value="Helicase_C"/>
    <property type="match status" value="1"/>
</dbReference>
<organism evidence="4 5">
    <name type="scientific">Stephania cephalantha</name>
    <dbReference type="NCBI Taxonomy" id="152367"/>
    <lineage>
        <taxon>Eukaryota</taxon>
        <taxon>Viridiplantae</taxon>
        <taxon>Streptophyta</taxon>
        <taxon>Embryophyta</taxon>
        <taxon>Tracheophyta</taxon>
        <taxon>Spermatophyta</taxon>
        <taxon>Magnoliopsida</taxon>
        <taxon>Ranunculales</taxon>
        <taxon>Menispermaceae</taxon>
        <taxon>Menispermoideae</taxon>
        <taxon>Cissampelideae</taxon>
        <taxon>Stephania</taxon>
    </lineage>
</organism>
<dbReference type="AlphaFoldDB" id="A0AAP0F4H2"/>
<dbReference type="SMART" id="SM00507">
    <property type="entry name" value="HNHc"/>
    <property type="match status" value="1"/>
</dbReference>
<protein>
    <recommendedName>
        <fullName evidence="3">Helicase C-terminal domain-containing protein</fullName>
    </recommendedName>
</protein>
<reference evidence="4 5" key="1">
    <citation type="submission" date="2024-01" db="EMBL/GenBank/DDBJ databases">
        <title>Genome assemblies of Stephania.</title>
        <authorList>
            <person name="Yang L."/>
        </authorList>
    </citation>
    <scope>NUCLEOTIDE SEQUENCE [LARGE SCALE GENOMIC DNA]</scope>
    <source>
        <strain evidence="4">JXDWG</strain>
        <tissue evidence="4">Leaf</tissue>
    </source>
</reference>
<evidence type="ECO:0000256" key="1">
    <source>
        <dbReference type="ARBA" id="ARBA00022801"/>
    </source>
</evidence>
<keyword evidence="1" id="KW-0378">Hydrolase</keyword>
<dbReference type="SUPFAM" id="SSF52540">
    <property type="entry name" value="P-loop containing nucleoside triphosphate hydrolases"/>
    <property type="match status" value="1"/>
</dbReference>
<dbReference type="InterPro" id="IPR027417">
    <property type="entry name" value="P-loop_NTPase"/>
</dbReference>